<dbReference type="Proteomes" id="UP000192917">
    <property type="component" value="Unassembled WGS sequence"/>
</dbReference>
<sequence>MVTVARAAATAALLGDPSRLAMLTATLDGRALTAGELARVAGVTPQTASGHLAQLTGAGLLRVLQQGRHRYYRLASAEVAQLLESLMQATAGTLPEVRVPPTGPKDAELRFARTCYDHLAGRLGVGLADALVERGCLELSPDGGALTPAGEAFLDELGVEARAGGGTPFCRPCLDWSERRFHLAGALGRGLQRRLLELGWIRKAEGSRAILVTRPGELALRRRFGLRLDEARAA</sequence>
<dbReference type="EMBL" id="FWZX01000001">
    <property type="protein sequence ID" value="SME91319.1"/>
    <property type="molecule type" value="Genomic_DNA"/>
</dbReference>
<evidence type="ECO:0000313" key="2">
    <source>
        <dbReference type="EMBL" id="SME91319.1"/>
    </source>
</evidence>
<dbReference type="GO" id="GO:0032791">
    <property type="term" value="F:lead ion binding"/>
    <property type="evidence" value="ECO:0007669"/>
    <property type="project" value="TreeGrafter"/>
</dbReference>
<dbReference type="Pfam" id="PF12840">
    <property type="entry name" value="HTH_20"/>
    <property type="match status" value="1"/>
</dbReference>
<dbReference type="RefSeq" id="WP_085120736.1">
    <property type="nucleotide sequence ID" value="NZ_FWZX01000001.1"/>
</dbReference>
<dbReference type="Gene3D" id="1.10.10.10">
    <property type="entry name" value="Winged helix-like DNA-binding domain superfamily/Winged helix DNA-binding domain"/>
    <property type="match status" value="1"/>
</dbReference>
<dbReference type="SMART" id="SM00418">
    <property type="entry name" value="HTH_ARSR"/>
    <property type="match status" value="1"/>
</dbReference>
<evidence type="ECO:0000259" key="1">
    <source>
        <dbReference type="PROSITE" id="PS50987"/>
    </source>
</evidence>
<proteinExistence type="predicted"/>
<dbReference type="InterPro" id="IPR001845">
    <property type="entry name" value="HTH_ArsR_DNA-bd_dom"/>
</dbReference>
<dbReference type="GO" id="GO:0003700">
    <property type="term" value="F:DNA-binding transcription factor activity"/>
    <property type="evidence" value="ECO:0007669"/>
    <property type="project" value="InterPro"/>
</dbReference>
<dbReference type="InterPro" id="IPR036390">
    <property type="entry name" value="WH_DNA-bd_sf"/>
</dbReference>
<dbReference type="GO" id="GO:0046686">
    <property type="term" value="P:response to cadmium ion"/>
    <property type="evidence" value="ECO:0007669"/>
    <property type="project" value="TreeGrafter"/>
</dbReference>
<dbReference type="PANTHER" id="PTHR39168:SF1">
    <property type="entry name" value="TRANSCRIPTIONAL REGULATORY PROTEIN"/>
    <property type="match status" value="1"/>
</dbReference>
<dbReference type="GO" id="GO:0097063">
    <property type="term" value="F:cadmium ion sensor activity"/>
    <property type="evidence" value="ECO:0007669"/>
    <property type="project" value="TreeGrafter"/>
</dbReference>
<dbReference type="CDD" id="cd00090">
    <property type="entry name" value="HTH_ARSR"/>
    <property type="match status" value="1"/>
</dbReference>
<name>A0A1Y6B9A4_9PROT</name>
<accession>A0A1Y6B9A4</accession>
<keyword evidence="3" id="KW-1185">Reference proteome</keyword>
<dbReference type="AlphaFoldDB" id="A0A1Y6B9A4"/>
<gene>
    <name evidence="2" type="ORF">SAMN05428998_101392</name>
</gene>
<dbReference type="InterPro" id="IPR036388">
    <property type="entry name" value="WH-like_DNA-bd_sf"/>
</dbReference>
<dbReference type="InterPro" id="IPR052543">
    <property type="entry name" value="HTH_Metal-responsive_Reg"/>
</dbReference>
<organism evidence="2 3">
    <name type="scientific">Tistlia consotensis USBA 355</name>
    <dbReference type="NCBI Taxonomy" id="560819"/>
    <lineage>
        <taxon>Bacteria</taxon>
        <taxon>Pseudomonadati</taxon>
        <taxon>Pseudomonadota</taxon>
        <taxon>Alphaproteobacteria</taxon>
        <taxon>Rhodospirillales</taxon>
        <taxon>Rhodovibrionaceae</taxon>
        <taxon>Tistlia</taxon>
    </lineage>
</organism>
<dbReference type="NCBIfam" id="NF033788">
    <property type="entry name" value="HTH_metalloreg"/>
    <property type="match status" value="1"/>
</dbReference>
<reference evidence="2 3" key="1">
    <citation type="submission" date="2017-04" db="EMBL/GenBank/DDBJ databases">
        <authorList>
            <person name="Afonso C.L."/>
            <person name="Miller P.J."/>
            <person name="Scott M.A."/>
            <person name="Spackman E."/>
            <person name="Goraichik I."/>
            <person name="Dimitrov K.M."/>
            <person name="Suarez D.L."/>
            <person name="Swayne D.E."/>
        </authorList>
    </citation>
    <scope>NUCLEOTIDE SEQUENCE [LARGE SCALE GENOMIC DNA]</scope>
    <source>
        <strain evidence="2 3">USBA 355</strain>
    </source>
</reference>
<dbReference type="GO" id="GO:0003677">
    <property type="term" value="F:DNA binding"/>
    <property type="evidence" value="ECO:0007669"/>
    <property type="project" value="TreeGrafter"/>
</dbReference>
<dbReference type="PROSITE" id="PS50987">
    <property type="entry name" value="HTH_ARSR_2"/>
    <property type="match status" value="1"/>
</dbReference>
<dbReference type="PANTHER" id="PTHR39168">
    <property type="entry name" value="TRANSCRIPTIONAL REGULATOR-RELATED"/>
    <property type="match status" value="1"/>
</dbReference>
<dbReference type="SUPFAM" id="SSF46785">
    <property type="entry name" value="Winged helix' DNA-binding domain"/>
    <property type="match status" value="1"/>
</dbReference>
<dbReference type="InterPro" id="IPR011991">
    <property type="entry name" value="ArsR-like_HTH"/>
</dbReference>
<dbReference type="STRING" id="560819.SAMN05428998_101392"/>
<dbReference type="GO" id="GO:0010288">
    <property type="term" value="P:response to lead ion"/>
    <property type="evidence" value="ECO:0007669"/>
    <property type="project" value="TreeGrafter"/>
</dbReference>
<dbReference type="PRINTS" id="PR00778">
    <property type="entry name" value="HTHARSR"/>
</dbReference>
<evidence type="ECO:0000313" key="3">
    <source>
        <dbReference type="Proteomes" id="UP000192917"/>
    </source>
</evidence>
<feature type="domain" description="HTH arsR-type" evidence="1">
    <location>
        <begin position="1"/>
        <end position="94"/>
    </location>
</feature>
<protein>
    <submittedName>
        <fullName evidence="2">Transcriptional regulator, ArsR family</fullName>
    </submittedName>
</protein>